<reference evidence="4" key="1">
    <citation type="submission" date="2021-01" db="EMBL/GenBank/DDBJ databases">
        <title>Whole genome shotgun sequence of Virgisporangium aliadipatigenens NBRC 105644.</title>
        <authorList>
            <person name="Komaki H."/>
            <person name="Tamura T."/>
        </authorList>
    </citation>
    <scope>NUCLEOTIDE SEQUENCE</scope>
    <source>
        <strain evidence="4">NBRC 105644</strain>
    </source>
</reference>
<sequence length="470" mass="47569">MARREATRQHVDVSAVDHLTAAVRAADTLGAGGDPLRVESSLAAAVGAAAAALGADHPDVLAASCRLAALYRERGELSEARRVLETVVESGRRVHGTAHPSVLEATYGLALVADELDNAYEARRNFDRLVRLGPAVLGAEHLWVVAARQYLGLASPAPAAPVLIAPVTAVPVSGAPVTAVPVSADPVTAVPAPAAPGSAVPVSVAPAASVPMAETPERDGAEPVPGRSRRLMVIGAVVGVVVVVLVAVVLAVVRTGGDRGAAAKQTARDVPAPAASAAVPPPGPAPSAGEVVPSAGGPGAVGPSSVPRSNAPAQSPTPAGPRTFNGRYLIRPAHTGLCIGEGPELFKNTGRTVLGQHACANVTPATRLEPTGTNVYRILLEGSGVGPCASVDYDGTYDGLLLAGRACNNQPNQRFTLEPVSAPAVGYRLRSVSGPQYCIGVLEGKKQDGVQIMQANCSGGAGEVYTLEAR</sequence>
<evidence type="ECO:0000256" key="2">
    <source>
        <dbReference type="SAM" id="Phobius"/>
    </source>
</evidence>
<evidence type="ECO:0000256" key="1">
    <source>
        <dbReference type="SAM" id="MobiDB-lite"/>
    </source>
</evidence>
<dbReference type="CDD" id="cd00161">
    <property type="entry name" value="beta-trefoil_Ricin-like"/>
    <property type="match status" value="1"/>
</dbReference>
<feature type="region of interest" description="Disordered" evidence="1">
    <location>
        <begin position="258"/>
        <end position="326"/>
    </location>
</feature>
<keyword evidence="5" id="KW-1185">Reference proteome</keyword>
<dbReference type="Gene3D" id="1.25.40.10">
    <property type="entry name" value="Tetratricopeptide repeat domain"/>
    <property type="match status" value="1"/>
</dbReference>
<dbReference type="SUPFAM" id="SSF50370">
    <property type="entry name" value="Ricin B-like lectins"/>
    <property type="match status" value="1"/>
</dbReference>
<evidence type="ECO:0000313" key="5">
    <source>
        <dbReference type="Proteomes" id="UP000619260"/>
    </source>
</evidence>
<keyword evidence="2" id="KW-1133">Transmembrane helix</keyword>
<dbReference type="EMBL" id="BOPF01000002">
    <property type="protein sequence ID" value="GIJ43600.1"/>
    <property type="molecule type" value="Genomic_DNA"/>
</dbReference>
<dbReference type="InterPro" id="IPR011990">
    <property type="entry name" value="TPR-like_helical_dom_sf"/>
</dbReference>
<comment type="caution">
    <text evidence="4">The sequence shown here is derived from an EMBL/GenBank/DDBJ whole genome shotgun (WGS) entry which is preliminary data.</text>
</comment>
<proteinExistence type="predicted"/>
<protein>
    <recommendedName>
        <fullName evidence="3">Ricin B lectin domain-containing protein</fullName>
    </recommendedName>
</protein>
<gene>
    <name evidence="4" type="ORF">Val02_04860</name>
</gene>
<keyword evidence="2" id="KW-0812">Transmembrane</keyword>
<evidence type="ECO:0000259" key="3">
    <source>
        <dbReference type="Pfam" id="PF14200"/>
    </source>
</evidence>
<feature type="domain" description="Ricin B lectin" evidence="3">
    <location>
        <begin position="370"/>
        <end position="454"/>
    </location>
</feature>
<dbReference type="SUPFAM" id="SSF48452">
    <property type="entry name" value="TPR-like"/>
    <property type="match status" value="1"/>
</dbReference>
<accession>A0A8J4DMB0</accession>
<dbReference type="Pfam" id="PF14200">
    <property type="entry name" value="RicinB_lectin_2"/>
    <property type="match status" value="1"/>
</dbReference>
<feature type="compositionally biased region" description="Low complexity" evidence="1">
    <location>
        <begin position="286"/>
        <end position="309"/>
    </location>
</feature>
<dbReference type="InterPro" id="IPR000772">
    <property type="entry name" value="Ricin_B_lectin"/>
</dbReference>
<dbReference type="Gene3D" id="2.80.10.50">
    <property type="match status" value="1"/>
</dbReference>
<dbReference type="Pfam" id="PF13374">
    <property type="entry name" value="TPR_10"/>
    <property type="match status" value="1"/>
</dbReference>
<organism evidence="4 5">
    <name type="scientific">Virgisporangium aliadipatigenens</name>
    <dbReference type="NCBI Taxonomy" id="741659"/>
    <lineage>
        <taxon>Bacteria</taxon>
        <taxon>Bacillati</taxon>
        <taxon>Actinomycetota</taxon>
        <taxon>Actinomycetes</taxon>
        <taxon>Micromonosporales</taxon>
        <taxon>Micromonosporaceae</taxon>
        <taxon>Virgisporangium</taxon>
    </lineage>
</organism>
<keyword evidence="2" id="KW-0472">Membrane</keyword>
<name>A0A8J4DMB0_9ACTN</name>
<dbReference type="AlphaFoldDB" id="A0A8J4DMB0"/>
<evidence type="ECO:0000313" key="4">
    <source>
        <dbReference type="EMBL" id="GIJ43600.1"/>
    </source>
</evidence>
<feature type="transmembrane region" description="Helical" evidence="2">
    <location>
        <begin position="231"/>
        <end position="253"/>
    </location>
</feature>
<dbReference type="InterPro" id="IPR035992">
    <property type="entry name" value="Ricin_B-like_lectins"/>
</dbReference>
<dbReference type="Proteomes" id="UP000619260">
    <property type="component" value="Unassembled WGS sequence"/>
</dbReference>